<evidence type="ECO:0000256" key="1">
    <source>
        <dbReference type="SAM" id="MobiDB-lite"/>
    </source>
</evidence>
<feature type="compositionally biased region" description="Low complexity" evidence="1">
    <location>
        <begin position="69"/>
        <end position="90"/>
    </location>
</feature>
<dbReference type="EMBL" id="VUJU01009721">
    <property type="protein sequence ID" value="KAF0718088.1"/>
    <property type="molecule type" value="Genomic_DNA"/>
</dbReference>
<evidence type="ECO:0000313" key="3">
    <source>
        <dbReference type="Proteomes" id="UP000478052"/>
    </source>
</evidence>
<name>A0A6G0W0Z1_APHCR</name>
<accession>A0A6G0W0Z1</accession>
<comment type="caution">
    <text evidence="2">The sequence shown here is derived from an EMBL/GenBank/DDBJ whole genome shotgun (WGS) entry which is preliminary data.</text>
</comment>
<dbReference type="Proteomes" id="UP000478052">
    <property type="component" value="Unassembled WGS sequence"/>
</dbReference>
<gene>
    <name evidence="2" type="ORF">FWK35_00027236</name>
</gene>
<sequence>MVKPKLSGAENRKRALEQTKTIEKVIKQTKRIDSFFIHPSTSSSFIIEKCDSLNIDSSSPSKNFNEEVTSSSKNKITSNTLNDNTDNSILQADNLLPSNDPAEWKSND</sequence>
<reference evidence="2 3" key="1">
    <citation type="submission" date="2019-08" db="EMBL/GenBank/DDBJ databases">
        <title>Whole genome of Aphis craccivora.</title>
        <authorList>
            <person name="Voronova N.V."/>
            <person name="Shulinski R.S."/>
            <person name="Bandarenka Y.V."/>
            <person name="Zhorov D.G."/>
            <person name="Warner D."/>
        </authorList>
    </citation>
    <scope>NUCLEOTIDE SEQUENCE [LARGE SCALE GENOMIC DNA]</scope>
    <source>
        <strain evidence="2">180601</strain>
        <tissue evidence="2">Whole Body</tissue>
    </source>
</reference>
<protein>
    <submittedName>
        <fullName evidence="2">Uncharacterized protein</fullName>
    </submittedName>
</protein>
<organism evidence="2 3">
    <name type="scientific">Aphis craccivora</name>
    <name type="common">Cowpea aphid</name>
    <dbReference type="NCBI Taxonomy" id="307492"/>
    <lineage>
        <taxon>Eukaryota</taxon>
        <taxon>Metazoa</taxon>
        <taxon>Ecdysozoa</taxon>
        <taxon>Arthropoda</taxon>
        <taxon>Hexapoda</taxon>
        <taxon>Insecta</taxon>
        <taxon>Pterygota</taxon>
        <taxon>Neoptera</taxon>
        <taxon>Paraneoptera</taxon>
        <taxon>Hemiptera</taxon>
        <taxon>Sternorrhyncha</taxon>
        <taxon>Aphidomorpha</taxon>
        <taxon>Aphidoidea</taxon>
        <taxon>Aphididae</taxon>
        <taxon>Aphidini</taxon>
        <taxon>Aphis</taxon>
        <taxon>Aphis</taxon>
    </lineage>
</organism>
<keyword evidence="3" id="KW-1185">Reference proteome</keyword>
<feature type="compositionally biased region" description="Polar residues" evidence="1">
    <location>
        <begin position="57"/>
        <end position="68"/>
    </location>
</feature>
<feature type="region of interest" description="Disordered" evidence="1">
    <location>
        <begin position="57"/>
        <end position="108"/>
    </location>
</feature>
<dbReference type="AlphaFoldDB" id="A0A6G0W0Z1"/>
<proteinExistence type="predicted"/>
<evidence type="ECO:0000313" key="2">
    <source>
        <dbReference type="EMBL" id="KAF0718088.1"/>
    </source>
</evidence>